<comment type="caution">
    <text evidence="11">The sequence shown here is derived from an EMBL/GenBank/DDBJ whole genome shotgun (WGS) entry which is preliminary data.</text>
</comment>
<dbReference type="EMBL" id="JACOGA010000004">
    <property type="protein sequence ID" value="MBC3873160.1"/>
    <property type="molecule type" value="Genomic_DNA"/>
</dbReference>
<evidence type="ECO:0000256" key="6">
    <source>
        <dbReference type="ARBA" id="ARBA00022989"/>
    </source>
</evidence>
<evidence type="ECO:0000256" key="5">
    <source>
        <dbReference type="ARBA" id="ARBA00022554"/>
    </source>
</evidence>
<sequence length="769" mass="84005">MSFFFPATAKHKYTLIALLLALFLLISLALSSVQPPAPALTPQTPAAGQFSLIAAQTQLREITRERHPVGSLAHDAVRDYLVAEIKAMGLEPQIHNSFASFEKGTASGQVQNIVVRLSGRNAALDQNKKALLLVAHYDAVPNSFGAGDDGVSVISILQTLRVLKSQAPLANDVICLLSDAEEVGLLGAAGFAKDHTWMKDVGMLLNFDNRGNAGPVLMFEPTAGNGQLITGLAQAVPGVISNSMMYEVYKALPNDTDFTVFRKQGIPGLNFAMIQNISSYHTRYDRSELISPASQQQQGAMMLALVRHFGNQDLTQLTADDHVYFSFPLLGLVHYPVGYALPIALLISALGIACFWLARKHGQVRALATLGASFALLLGLIAIGYLVQQAWNLVFKFYPAYLEMHDQDTGHFYLLGVLLLSALGFGFLQKVLNRWIRVQEWAHGAALIWIVLLLMTSARFPGASFLFAWPLCAVLLSWLLIRLRKIGEDSATYIWLIGAGSVVGIVLFSPLVLLFNIALGFHSLGVPVILFLILLSLLTPLWLWILQECRARYFLLISVVAVVVGAFATAAFHRDFPIPPQLVYVAMPQSQLSYWLTPQQAVNAQLLPMLADNPEHRTVPELFGKNMPRGEWVYWLKPAPDAGIAAPVLQLVSDQVVGDSREITLHISSPDRANHARIQVEGGSVLSARLQGLVLTKEAKEKWTTSVHAMPTEGVNLYLQIAKDQAPASMTVRVTDSFYVLPTTAKNIVAPPATSVDFVAQTISSLQIP</sequence>
<dbReference type="RefSeq" id="WP_186941185.1">
    <property type="nucleotide sequence ID" value="NZ_JACOGA010000004.1"/>
</dbReference>
<comment type="subcellular location">
    <subcellularLocation>
        <location evidence="2">Vacuole membrane</location>
        <topology evidence="2">Multi-pass membrane protein</topology>
    </subcellularLocation>
</comment>
<comment type="similarity">
    <text evidence="3">Belongs to the peptidase M28 family.</text>
</comment>
<evidence type="ECO:0000256" key="2">
    <source>
        <dbReference type="ARBA" id="ARBA00004128"/>
    </source>
</evidence>
<evidence type="ECO:0000256" key="7">
    <source>
        <dbReference type="ARBA" id="ARBA00023180"/>
    </source>
</evidence>
<comment type="function">
    <text evidence="1">May be involved in vacuolar sorting and osmoregulation.</text>
</comment>
<feature type="transmembrane region" description="Helical" evidence="9">
    <location>
        <begin position="464"/>
        <end position="481"/>
    </location>
</feature>
<feature type="domain" description="Peptidase M28" evidence="10">
    <location>
        <begin position="112"/>
        <end position="305"/>
    </location>
</feature>
<dbReference type="Proteomes" id="UP000624279">
    <property type="component" value="Unassembled WGS sequence"/>
</dbReference>
<protein>
    <recommendedName>
        <fullName evidence="4">Vacuolar membrane protease</fullName>
    </recommendedName>
    <alternativeName>
        <fullName evidence="8">FXNA-related family protease 1</fullName>
    </alternativeName>
</protein>
<dbReference type="InterPro" id="IPR045175">
    <property type="entry name" value="M28_fam"/>
</dbReference>
<keyword evidence="7" id="KW-0325">Glycoprotein</keyword>
<keyword evidence="12" id="KW-1185">Reference proteome</keyword>
<feature type="transmembrane region" description="Helical" evidence="9">
    <location>
        <begin position="493"/>
        <end position="518"/>
    </location>
</feature>
<evidence type="ECO:0000256" key="8">
    <source>
        <dbReference type="ARBA" id="ARBA00031512"/>
    </source>
</evidence>
<keyword evidence="9" id="KW-0812">Transmembrane</keyword>
<accession>A0ABR6Y970</accession>
<proteinExistence type="inferred from homology"/>
<dbReference type="SUPFAM" id="SSF53187">
    <property type="entry name" value="Zn-dependent exopeptidases"/>
    <property type="match status" value="1"/>
</dbReference>
<dbReference type="PANTHER" id="PTHR12147:SF58">
    <property type="entry name" value="VACUOLAR MEMBRANE PROTEASE"/>
    <property type="match status" value="1"/>
</dbReference>
<feature type="transmembrane region" description="Helical" evidence="9">
    <location>
        <begin position="440"/>
        <end position="458"/>
    </location>
</feature>
<organism evidence="11 12">
    <name type="scientific">Undibacterium flavidum</name>
    <dbReference type="NCBI Taxonomy" id="2762297"/>
    <lineage>
        <taxon>Bacteria</taxon>
        <taxon>Pseudomonadati</taxon>
        <taxon>Pseudomonadota</taxon>
        <taxon>Betaproteobacteria</taxon>
        <taxon>Burkholderiales</taxon>
        <taxon>Oxalobacteraceae</taxon>
        <taxon>Undibacterium</taxon>
    </lineage>
</organism>
<dbReference type="PANTHER" id="PTHR12147">
    <property type="entry name" value="METALLOPEPTIDASE M28 FAMILY MEMBER"/>
    <property type="match status" value="1"/>
</dbReference>
<reference evidence="11 12" key="1">
    <citation type="submission" date="2020-08" db="EMBL/GenBank/DDBJ databases">
        <title>Novel species isolated from subtropical streams in China.</title>
        <authorList>
            <person name="Lu H."/>
        </authorList>
    </citation>
    <scope>NUCLEOTIDE SEQUENCE [LARGE SCALE GENOMIC DNA]</scope>
    <source>
        <strain evidence="11 12">LX15W</strain>
    </source>
</reference>
<dbReference type="InterPro" id="IPR007484">
    <property type="entry name" value="Peptidase_M28"/>
</dbReference>
<evidence type="ECO:0000313" key="11">
    <source>
        <dbReference type="EMBL" id="MBC3873160.1"/>
    </source>
</evidence>
<evidence type="ECO:0000256" key="3">
    <source>
        <dbReference type="ARBA" id="ARBA00010918"/>
    </source>
</evidence>
<feature type="transmembrane region" description="Helical" evidence="9">
    <location>
        <begin position="411"/>
        <end position="428"/>
    </location>
</feature>
<evidence type="ECO:0000256" key="4">
    <source>
        <dbReference type="ARBA" id="ARBA00017435"/>
    </source>
</evidence>
<keyword evidence="5" id="KW-0926">Vacuole</keyword>
<feature type="transmembrane region" description="Helical" evidence="9">
    <location>
        <begin position="553"/>
        <end position="572"/>
    </location>
</feature>
<feature type="transmembrane region" description="Helical" evidence="9">
    <location>
        <begin position="370"/>
        <end position="391"/>
    </location>
</feature>
<evidence type="ECO:0000313" key="12">
    <source>
        <dbReference type="Proteomes" id="UP000624279"/>
    </source>
</evidence>
<evidence type="ECO:0000256" key="9">
    <source>
        <dbReference type="SAM" id="Phobius"/>
    </source>
</evidence>
<gene>
    <name evidence="11" type="ORF">H8K55_06135</name>
</gene>
<evidence type="ECO:0000259" key="10">
    <source>
        <dbReference type="Pfam" id="PF04389"/>
    </source>
</evidence>
<feature type="transmembrane region" description="Helical" evidence="9">
    <location>
        <begin position="524"/>
        <end position="546"/>
    </location>
</feature>
<keyword evidence="9" id="KW-0472">Membrane</keyword>
<dbReference type="Pfam" id="PF04389">
    <property type="entry name" value="Peptidase_M28"/>
    <property type="match status" value="1"/>
</dbReference>
<name>A0ABR6Y970_9BURK</name>
<dbReference type="Gene3D" id="3.40.630.10">
    <property type="entry name" value="Zn peptidases"/>
    <property type="match status" value="1"/>
</dbReference>
<keyword evidence="6 9" id="KW-1133">Transmembrane helix</keyword>
<evidence type="ECO:0000256" key="1">
    <source>
        <dbReference type="ARBA" id="ARBA00003273"/>
    </source>
</evidence>
<feature type="transmembrane region" description="Helical" evidence="9">
    <location>
        <begin position="337"/>
        <end position="358"/>
    </location>
</feature>